<dbReference type="Pfam" id="PF13466">
    <property type="entry name" value="STAS_2"/>
    <property type="match status" value="1"/>
</dbReference>
<gene>
    <name evidence="2" type="ORF">XarjCFBP7645_06115</name>
</gene>
<organism evidence="2 3">
    <name type="scientific">Xanthomonas arboricola</name>
    <dbReference type="NCBI Taxonomy" id="56448"/>
    <lineage>
        <taxon>Bacteria</taxon>
        <taxon>Pseudomonadati</taxon>
        <taxon>Pseudomonadota</taxon>
        <taxon>Gammaproteobacteria</taxon>
        <taxon>Lysobacterales</taxon>
        <taxon>Lysobacteraceae</taxon>
        <taxon>Xanthomonas</taxon>
    </lineage>
</organism>
<dbReference type="EMBL" id="MIGY01000001">
    <property type="protein sequence ID" value="PPU09832.1"/>
    <property type="molecule type" value="Genomic_DNA"/>
</dbReference>
<dbReference type="InterPro" id="IPR002645">
    <property type="entry name" value="STAS_dom"/>
</dbReference>
<evidence type="ECO:0000313" key="2">
    <source>
        <dbReference type="EMBL" id="PPU09832.1"/>
    </source>
</evidence>
<evidence type="ECO:0000313" key="3">
    <source>
        <dbReference type="Proteomes" id="UP000239204"/>
    </source>
</evidence>
<comment type="caution">
    <text evidence="2">The sequence shown here is derived from an EMBL/GenBank/DDBJ whole genome shotgun (WGS) entry which is preliminary data.</text>
</comment>
<name>A0A2S7AIV8_9XANT</name>
<evidence type="ECO:0000259" key="1">
    <source>
        <dbReference type="PROSITE" id="PS50801"/>
    </source>
</evidence>
<dbReference type="InterPro" id="IPR052746">
    <property type="entry name" value="MlaB_ABC_Transporter"/>
</dbReference>
<proteinExistence type="predicted"/>
<dbReference type="PANTHER" id="PTHR35849">
    <property type="entry name" value="BLR2341 PROTEIN"/>
    <property type="match status" value="1"/>
</dbReference>
<protein>
    <submittedName>
        <fullName evidence="2">Anti-sigma B factor antagonist</fullName>
    </submittedName>
</protein>
<dbReference type="InterPro" id="IPR036513">
    <property type="entry name" value="STAS_dom_sf"/>
</dbReference>
<dbReference type="PANTHER" id="PTHR35849:SF1">
    <property type="entry name" value="INTERMEMBRANE PHOSPHOLIPID TRANSPORT SYSTEM BINDING PROTEIN MLAB"/>
    <property type="match status" value="1"/>
</dbReference>
<dbReference type="Proteomes" id="UP000239204">
    <property type="component" value="Unassembled WGS sequence"/>
</dbReference>
<dbReference type="SUPFAM" id="SSF52091">
    <property type="entry name" value="SpoIIaa-like"/>
    <property type="match status" value="1"/>
</dbReference>
<dbReference type="AlphaFoldDB" id="A0A2S7AIV8"/>
<accession>A0A2S7AIV8</accession>
<sequence length="104" mass="11083">MRHRPMASNSSMQRKGETLVLTGVLDRDAVTAAWPQAIAQLDGIRTLDLSGVQRLDSAGVAMLAELAARLRSTAASPVTVVGEASGLEELRAAYRLSPTFDFQA</sequence>
<dbReference type="PROSITE" id="PS50801">
    <property type="entry name" value="STAS"/>
    <property type="match status" value="1"/>
</dbReference>
<reference evidence="2 3" key="1">
    <citation type="submission" date="2016-08" db="EMBL/GenBank/DDBJ databases">
        <title>Evolution of the type three secretion system and type three effector repertoires in Xanthomonas.</title>
        <authorList>
            <person name="Merda D."/>
            <person name="Briand M."/>
            <person name="Bosis E."/>
            <person name="Rousseau C."/>
            <person name="Portier P."/>
            <person name="Jacques M.-A."/>
            <person name="Fischer-Le Saux M."/>
        </authorList>
    </citation>
    <scope>NUCLEOTIDE SEQUENCE [LARGE SCALE GENOMIC DNA]</scope>
    <source>
        <strain evidence="2 3">CFBP 7645</strain>
    </source>
</reference>
<dbReference type="Gene3D" id="3.30.750.24">
    <property type="entry name" value="STAS domain"/>
    <property type="match status" value="1"/>
</dbReference>
<feature type="domain" description="STAS" evidence="1">
    <location>
        <begin position="47"/>
        <end position="104"/>
    </location>
</feature>
<dbReference type="InterPro" id="IPR058548">
    <property type="entry name" value="MlaB-like_STAS"/>
</dbReference>